<protein>
    <submittedName>
        <fullName evidence="1">Uncharacterized protein</fullName>
    </submittedName>
</protein>
<comment type="caution">
    <text evidence="1">The sequence shown here is derived from an EMBL/GenBank/DDBJ whole genome shotgun (WGS) entry which is preliminary data.</text>
</comment>
<reference evidence="1" key="1">
    <citation type="submission" date="2022-02" db="EMBL/GenBank/DDBJ databases">
        <title>Plant Genome Project.</title>
        <authorList>
            <person name="Zhang R.-G."/>
        </authorList>
    </citation>
    <scope>NUCLEOTIDE SEQUENCE</scope>
    <source>
        <strain evidence="1">AT1</strain>
    </source>
</reference>
<organism evidence="1 2">
    <name type="scientific">Rhododendron molle</name>
    <name type="common">Chinese azalea</name>
    <name type="synonym">Azalea mollis</name>
    <dbReference type="NCBI Taxonomy" id="49168"/>
    <lineage>
        <taxon>Eukaryota</taxon>
        <taxon>Viridiplantae</taxon>
        <taxon>Streptophyta</taxon>
        <taxon>Embryophyta</taxon>
        <taxon>Tracheophyta</taxon>
        <taxon>Spermatophyta</taxon>
        <taxon>Magnoliopsida</taxon>
        <taxon>eudicotyledons</taxon>
        <taxon>Gunneridae</taxon>
        <taxon>Pentapetalae</taxon>
        <taxon>asterids</taxon>
        <taxon>Ericales</taxon>
        <taxon>Ericaceae</taxon>
        <taxon>Ericoideae</taxon>
        <taxon>Rhodoreae</taxon>
        <taxon>Rhododendron</taxon>
    </lineage>
</organism>
<name>A0ACC0LWE3_RHOML</name>
<sequence>MQYRSVAEFNHERQKTIQCFTRPIATISIEAIHEDNSDTGTLPRTPRRTKVHGRGRPGKQNQVRGSCFRGA</sequence>
<proteinExistence type="predicted"/>
<dbReference type="Proteomes" id="UP001062846">
    <property type="component" value="Chromosome 11"/>
</dbReference>
<evidence type="ECO:0000313" key="1">
    <source>
        <dbReference type="EMBL" id="KAI8532684.1"/>
    </source>
</evidence>
<accession>A0ACC0LWE3</accession>
<keyword evidence="2" id="KW-1185">Reference proteome</keyword>
<dbReference type="EMBL" id="CM046398">
    <property type="protein sequence ID" value="KAI8532684.1"/>
    <property type="molecule type" value="Genomic_DNA"/>
</dbReference>
<gene>
    <name evidence="1" type="ORF">RHMOL_Rhmol11G0232700</name>
</gene>
<evidence type="ECO:0000313" key="2">
    <source>
        <dbReference type="Proteomes" id="UP001062846"/>
    </source>
</evidence>